<dbReference type="OrthoDB" id="2923695at2759"/>
<dbReference type="Gene3D" id="2.60.34.10">
    <property type="entry name" value="Substrate Binding Domain Of DNAk, Chain A, domain 1"/>
    <property type="match status" value="1"/>
</dbReference>
<keyword evidence="2" id="KW-1185">Reference proteome</keyword>
<dbReference type="STRING" id="686832.A0A0C3CC44"/>
<dbReference type="SUPFAM" id="SSF100920">
    <property type="entry name" value="Heat shock protein 70kD (HSP70), peptide-binding domain"/>
    <property type="match status" value="1"/>
</dbReference>
<name>A0A0C3CC44_HEBCY</name>
<dbReference type="InterPro" id="IPR029047">
    <property type="entry name" value="HSP70_peptide-bd_sf"/>
</dbReference>
<reference evidence="1 2" key="1">
    <citation type="submission" date="2014-04" db="EMBL/GenBank/DDBJ databases">
        <authorList>
            <consortium name="DOE Joint Genome Institute"/>
            <person name="Kuo A."/>
            <person name="Gay G."/>
            <person name="Dore J."/>
            <person name="Kohler A."/>
            <person name="Nagy L.G."/>
            <person name="Floudas D."/>
            <person name="Copeland A."/>
            <person name="Barry K.W."/>
            <person name="Cichocki N."/>
            <person name="Veneault-Fourrey C."/>
            <person name="LaButti K."/>
            <person name="Lindquist E.A."/>
            <person name="Lipzen A."/>
            <person name="Lundell T."/>
            <person name="Morin E."/>
            <person name="Murat C."/>
            <person name="Sun H."/>
            <person name="Tunlid A."/>
            <person name="Henrissat B."/>
            <person name="Grigoriev I.V."/>
            <person name="Hibbett D.S."/>
            <person name="Martin F."/>
            <person name="Nordberg H.P."/>
            <person name="Cantor M.N."/>
            <person name="Hua S.X."/>
        </authorList>
    </citation>
    <scope>NUCLEOTIDE SEQUENCE [LARGE SCALE GENOMIC DNA]</scope>
    <source>
        <strain evidence="2">h7</strain>
    </source>
</reference>
<evidence type="ECO:0000313" key="1">
    <source>
        <dbReference type="EMBL" id="KIM41166.1"/>
    </source>
</evidence>
<protein>
    <submittedName>
        <fullName evidence="1">Uncharacterized protein</fullName>
    </submittedName>
</protein>
<dbReference type="AlphaFoldDB" id="A0A0C3CC44"/>
<dbReference type="Proteomes" id="UP000053424">
    <property type="component" value="Unassembled WGS sequence"/>
</dbReference>
<accession>A0A0C3CC44</accession>
<gene>
    <name evidence="1" type="ORF">M413DRAFT_72515</name>
</gene>
<proteinExistence type="predicted"/>
<sequence length="393" mass="42667">MSDFYRGTLSTSFLFSFSPLIAIVSNPKTSMALAGICISRSGIDIALVSSADGALQESTSAPLQIDPIEPDANALAAPLTSLTSQHHAELTVLAMSTQVLVFHKYSMLHEIGLSTDDRFTIDYISAYVAGLRSDEVASTPCFLFIEITPTTFIAQLVTIRLEGAKRICIPVYVEATTSSTTTLPIFVGQFLAWAQGHNYKSFQCALLDPPSGSVDSTALQIALATDCPMIIADGVQLAKYAASYAFLNLEDLRQQDEGEMGQYVSPCPISFLANNNPPTVIIHNSEPLAAARDITFTTSDENQTSIAVEFAFGKHDARPEDRLIFAKVTLEGLRPRPADEGRITVSMFVSTGLGNRVEVFQGSERKNADVRAVIQIIDPFEGTAFEVFYGPWR</sequence>
<reference evidence="2" key="2">
    <citation type="submission" date="2015-01" db="EMBL/GenBank/DDBJ databases">
        <title>Evolutionary Origins and Diversification of the Mycorrhizal Mutualists.</title>
        <authorList>
            <consortium name="DOE Joint Genome Institute"/>
            <consortium name="Mycorrhizal Genomics Consortium"/>
            <person name="Kohler A."/>
            <person name="Kuo A."/>
            <person name="Nagy L.G."/>
            <person name="Floudas D."/>
            <person name="Copeland A."/>
            <person name="Barry K.W."/>
            <person name="Cichocki N."/>
            <person name="Veneault-Fourrey C."/>
            <person name="LaButti K."/>
            <person name="Lindquist E.A."/>
            <person name="Lipzen A."/>
            <person name="Lundell T."/>
            <person name="Morin E."/>
            <person name="Murat C."/>
            <person name="Riley R."/>
            <person name="Ohm R."/>
            <person name="Sun H."/>
            <person name="Tunlid A."/>
            <person name="Henrissat B."/>
            <person name="Grigoriev I.V."/>
            <person name="Hibbett D.S."/>
            <person name="Martin F."/>
        </authorList>
    </citation>
    <scope>NUCLEOTIDE SEQUENCE [LARGE SCALE GENOMIC DNA]</scope>
    <source>
        <strain evidence="2">h7</strain>
    </source>
</reference>
<dbReference type="EMBL" id="KN831781">
    <property type="protein sequence ID" value="KIM41166.1"/>
    <property type="molecule type" value="Genomic_DNA"/>
</dbReference>
<dbReference type="HOGENOM" id="CLU_702183_0_0_1"/>
<evidence type="ECO:0000313" key="2">
    <source>
        <dbReference type="Proteomes" id="UP000053424"/>
    </source>
</evidence>
<organism evidence="1 2">
    <name type="scientific">Hebeloma cylindrosporum</name>
    <dbReference type="NCBI Taxonomy" id="76867"/>
    <lineage>
        <taxon>Eukaryota</taxon>
        <taxon>Fungi</taxon>
        <taxon>Dikarya</taxon>
        <taxon>Basidiomycota</taxon>
        <taxon>Agaricomycotina</taxon>
        <taxon>Agaricomycetes</taxon>
        <taxon>Agaricomycetidae</taxon>
        <taxon>Agaricales</taxon>
        <taxon>Agaricineae</taxon>
        <taxon>Hymenogastraceae</taxon>
        <taxon>Hebeloma</taxon>
    </lineage>
</organism>